<keyword evidence="3" id="KW-0949">S-adenosyl-L-methionine</keyword>
<gene>
    <name evidence="5" type="ORF">CQR46_0544</name>
</gene>
<keyword evidence="2 5" id="KW-0808">Transferase</keyword>
<dbReference type="Pfam" id="PF01555">
    <property type="entry name" value="N6_N4_Mtase"/>
    <property type="match status" value="1"/>
</dbReference>
<sequence>MLKGFLLDDHDGLGPYRLVPVDGPGGAKKGNPYYSFLGVSGYWRYSERKMKEKYDRGLIVKKGEGLYQKYYQSEAKESRRTATTWWDDAGLISSATASLKKLMNGSTFDTPKPVELILRILQLMTDDDNTALVLDFFSGSATTAEAVMRMNKRDNGGRKSILVQLPEKIDSRHEAVKTGYTNICAIGEERIRRAGEAIKHEIESVSNQGVLDEQLYERPNAVPDTGFRVLRIDSSSYEDVRKTPDAYTQGDLEFDVDTTKDDRTSLDLLFECLPTFQIPYSASIELLDDEAFDGYIVYSVNHGQLIACFDEKIPERVMRGMAQLDPKPSYAVVGEHSLQDSSARTNFAEFFRQSADALQGQTQIRIL</sequence>
<name>A0A2N3QIZ8_9BIFI</name>
<evidence type="ECO:0000259" key="4">
    <source>
        <dbReference type="Pfam" id="PF01555"/>
    </source>
</evidence>
<keyword evidence="1 5" id="KW-0489">Methyltransferase</keyword>
<dbReference type="GO" id="GO:0032259">
    <property type="term" value="P:methylation"/>
    <property type="evidence" value="ECO:0007669"/>
    <property type="project" value="UniProtKB-KW"/>
</dbReference>
<evidence type="ECO:0000313" key="5">
    <source>
        <dbReference type="EMBL" id="PKU91457.1"/>
    </source>
</evidence>
<dbReference type="Gene3D" id="3.40.50.150">
    <property type="entry name" value="Vaccinia Virus protein VP39"/>
    <property type="match status" value="1"/>
</dbReference>
<dbReference type="GO" id="GO:0008170">
    <property type="term" value="F:N-methyltransferase activity"/>
    <property type="evidence" value="ECO:0007669"/>
    <property type="project" value="InterPro"/>
</dbReference>
<evidence type="ECO:0000256" key="1">
    <source>
        <dbReference type="ARBA" id="ARBA00022603"/>
    </source>
</evidence>
<dbReference type="RefSeq" id="WP_143252393.1">
    <property type="nucleotide sequence ID" value="NZ_PCGZ01000003.1"/>
</dbReference>
<dbReference type="AlphaFoldDB" id="A0A2N3QIZ8"/>
<evidence type="ECO:0000256" key="3">
    <source>
        <dbReference type="ARBA" id="ARBA00022691"/>
    </source>
</evidence>
<dbReference type="InterPro" id="IPR002941">
    <property type="entry name" value="DNA_methylase_N4/N6"/>
</dbReference>
<dbReference type="Proteomes" id="UP000233730">
    <property type="component" value="Unassembled WGS sequence"/>
</dbReference>
<dbReference type="PRINTS" id="PR00506">
    <property type="entry name" value="D21N6MTFRASE"/>
</dbReference>
<protein>
    <submittedName>
        <fullName evidence="5">DNA methyltransferase</fullName>
    </submittedName>
</protein>
<reference evidence="5 6" key="1">
    <citation type="submission" date="2017-10" db="EMBL/GenBank/DDBJ databases">
        <title>Bifidobacterium genomics.</title>
        <authorList>
            <person name="Lugli G.A."/>
            <person name="Milani C."/>
            <person name="Mancabelli L."/>
        </authorList>
    </citation>
    <scope>NUCLEOTIDE SEQUENCE [LARGE SCALE GENOMIC DNA]</scope>
    <source>
        <strain evidence="5 6">1524B</strain>
    </source>
</reference>
<dbReference type="GO" id="GO:0003677">
    <property type="term" value="F:DNA binding"/>
    <property type="evidence" value="ECO:0007669"/>
    <property type="project" value="InterPro"/>
</dbReference>
<dbReference type="InterPro" id="IPR002295">
    <property type="entry name" value="N4/N6-MTase_EcoPI_Mod-like"/>
</dbReference>
<dbReference type="InterPro" id="IPR029063">
    <property type="entry name" value="SAM-dependent_MTases_sf"/>
</dbReference>
<accession>A0A2N3QIZ8</accession>
<feature type="domain" description="DNA methylase N-4/N-6" evidence="4">
    <location>
        <begin position="63"/>
        <end position="153"/>
    </location>
</feature>
<dbReference type="SUPFAM" id="SSF53335">
    <property type="entry name" value="S-adenosyl-L-methionine-dependent methyltransferases"/>
    <property type="match status" value="1"/>
</dbReference>
<dbReference type="EMBL" id="PCGZ01000003">
    <property type="protein sequence ID" value="PKU91457.1"/>
    <property type="molecule type" value="Genomic_DNA"/>
</dbReference>
<organism evidence="5 6">
    <name type="scientific">Bifidobacterium pseudolongum subsp. globosum</name>
    <dbReference type="NCBI Taxonomy" id="1690"/>
    <lineage>
        <taxon>Bacteria</taxon>
        <taxon>Bacillati</taxon>
        <taxon>Actinomycetota</taxon>
        <taxon>Actinomycetes</taxon>
        <taxon>Bifidobacteriales</taxon>
        <taxon>Bifidobacteriaceae</taxon>
        <taxon>Bifidobacterium</taxon>
    </lineage>
</organism>
<evidence type="ECO:0000256" key="2">
    <source>
        <dbReference type="ARBA" id="ARBA00022679"/>
    </source>
</evidence>
<evidence type="ECO:0000313" key="6">
    <source>
        <dbReference type="Proteomes" id="UP000233730"/>
    </source>
</evidence>
<comment type="caution">
    <text evidence="5">The sequence shown here is derived from an EMBL/GenBank/DDBJ whole genome shotgun (WGS) entry which is preliminary data.</text>
</comment>
<proteinExistence type="predicted"/>